<evidence type="ECO:0000259" key="6">
    <source>
        <dbReference type="PROSITE" id="PS50071"/>
    </source>
</evidence>
<keyword evidence="8" id="KW-1185">Reference proteome</keyword>
<keyword evidence="3 4" id="KW-0539">Nucleus</keyword>
<feature type="DNA-binding region" description="Homeobox" evidence="4">
    <location>
        <begin position="375"/>
        <end position="437"/>
    </location>
</feature>
<evidence type="ECO:0000256" key="2">
    <source>
        <dbReference type="ARBA" id="ARBA00023155"/>
    </source>
</evidence>
<dbReference type="GO" id="GO:0006355">
    <property type="term" value="P:regulation of DNA-templated transcription"/>
    <property type="evidence" value="ECO:0007669"/>
    <property type="project" value="InterPro"/>
</dbReference>
<dbReference type="Proteomes" id="UP000828390">
    <property type="component" value="Unassembled WGS sequence"/>
</dbReference>
<organism evidence="7 8">
    <name type="scientific">Dreissena polymorpha</name>
    <name type="common">Zebra mussel</name>
    <name type="synonym">Mytilus polymorpha</name>
    <dbReference type="NCBI Taxonomy" id="45954"/>
    <lineage>
        <taxon>Eukaryota</taxon>
        <taxon>Metazoa</taxon>
        <taxon>Spiralia</taxon>
        <taxon>Lophotrochozoa</taxon>
        <taxon>Mollusca</taxon>
        <taxon>Bivalvia</taxon>
        <taxon>Autobranchia</taxon>
        <taxon>Heteroconchia</taxon>
        <taxon>Euheterodonta</taxon>
        <taxon>Imparidentia</taxon>
        <taxon>Neoheterodontei</taxon>
        <taxon>Myida</taxon>
        <taxon>Dreissenoidea</taxon>
        <taxon>Dreissenidae</taxon>
        <taxon>Dreissena</taxon>
    </lineage>
</organism>
<protein>
    <recommendedName>
        <fullName evidence="6">Homeobox domain-containing protein</fullName>
    </recommendedName>
</protein>
<feature type="region of interest" description="Disordered" evidence="5">
    <location>
        <begin position="354"/>
        <end position="378"/>
    </location>
</feature>
<reference evidence="7" key="2">
    <citation type="submission" date="2020-11" db="EMBL/GenBank/DDBJ databases">
        <authorList>
            <person name="McCartney M.A."/>
            <person name="Auch B."/>
            <person name="Kono T."/>
            <person name="Mallez S."/>
            <person name="Becker A."/>
            <person name="Gohl D.M."/>
            <person name="Silverstein K.A.T."/>
            <person name="Koren S."/>
            <person name="Bechman K.B."/>
            <person name="Herman A."/>
            <person name="Abrahante J.E."/>
            <person name="Garbe J."/>
        </authorList>
    </citation>
    <scope>NUCLEOTIDE SEQUENCE</scope>
    <source>
        <strain evidence="7">Duluth1</strain>
        <tissue evidence="7">Whole animal</tissue>
    </source>
</reference>
<dbReference type="InterPro" id="IPR008422">
    <property type="entry name" value="KN_HD"/>
</dbReference>
<dbReference type="EMBL" id="JAIWYP010000001">
    <property type="protein sequence ID" value="KAH3887410.1"/>
    <property type="molecule type" value="Genomic_DNA"/>
</dbReference>
<keyword evidence="1 4" id="KW-0238">DNA-binding</keyword>
<proteinExistence type="predicted"/>
<evidence type="ECO:0000313" key="8">
    <source>
        <dbReference type="Proteomes" id="UP000828390"/>
    </source>
</evidence>
<dbReference type="Pfam" id="PF05920">
    <property type="entry name" value="Homeobox_KN"/>
    <property type="match status" value="1"/>
</dbReference>
<evidence type="ECO:0000256" key="4">
    <source>
        <dbReference type="PROSITE-ProRule" id="PRU00108"/>
    </source>
</evidence>
<dbReference type="SUPFAM" id="SSF46689">
    <property type="entry name" value="Homeodomain-like"/>
    <property type="match status" value="1"/>
</dbReference>
<evidence type="ECO:0000313" key="7">
    <source>
        <dbReference type="EMBL" id="KAH3887410.1"/>
    </source>
</evidence>
<dbReference type="Gene3D" id="1.10.10.60">
    <property type="entry name" value="Homeodomain-like"/>
    <property type="match status" value="1"/>
</dbReference>
<name>A0A9D4N413_DREPO</name>
<dbReference type="GO" id="GO:0005634">
    <property type="term" value="C:nucleus"/>
    <property type="evidence" value="ECO:0007669"/>
    <property type="project" value="UniProtKB-SubCell"/>
</dbReference>
<gene>
    <name evidence="7" type="ORF">DPMN_011427</name>
</gene>
<feature type="domain" description="Homeobox" evidence="6">
    <location>
        <begin position="373"/>
        <end position="436"/>
    </location>
</feature>
<dbReference type="InterPro" id="IPR050224">
    <property type="entry name" value="TALE_homeobox"/>
</dbReference>
<dbReference type="InterPro" id="IPR009057">
    <property type="entry name" value="Homeodomain-like_sf"/>
</dbReference>
<comment type="caution">
    <text evidence="7">The sequence shown here is derived from an EMBL/GenBank/DDBJ whole genome shotgun (WGS) entry which is preliminary data.</text>
</comment>
<dbReference type="InterPro" id="IPR001356">
    <property type="entry name" value="HD"/>
</dbReference>
<comment type="subcellular location">
    <subcellularLocation>
        <location evidence="4">Nucleus</location>
    </subcellularLocation>
</comment>
<evidence type="ECO:0000256" key="5">
    <source>
        <dbReference type="SAM" id="MobiDB-lite"/>
    </source>
</evidence>
<sequence length="483" mass="54356">MEDFGDLNLQADGKLSSFEDLYASMDPDLGGNSTRPASTMSFNSWTFSPISEEVSCHDQSAEIHTSINQHPATVVQQPISNSVVNYAPQMQRNMSQCEYMYPNTITYHQQVNIHNFMSGYYMRPPAWKPEYPCTNVHNSGYLGQPPIQQSIYHADPLTTINTAELEFARCSTPEYMMALNSLHQTDSPLKHDHILAGNFSFESTPAGKMMSSFNQDSGYSSDIAASPIIHLQDGNIKLAHHKVTSTPQPPPVHRMTNMPLVKKENIAPTAPKLQNTRYTAPAVYNAHVALGNDGHVRQGMAAIKSQGTTDRVMGSLLQCDQKYSLDVKASSSELVQTKAEKDTARFTSMAEYQQAKKAKTADTKRKASSSSEYNRRRHNEPLNNHALDVMNEWYQTHSENPYPNKAQKEELSKRGGITIAQVKSWFANKRNRSNNTRPKKQKLEMEGRLMEICHQLARDAQKPEKDNAYYIQQLSSILHTAKH</sequence>
<dbReference type="PROSITE" id="PS50071">
    <property type="entry name" value="HOMEOBOX_2"/>
    <property type="match status" value="1"/>
</dbReference>
<evidence type="ECO:0000256" key="1">
    <source>
        <dbReference type="ARBA" id="ARBA00023125"/>
    </source>
</evidence>
<reference evidence="7" key="1">
    <citation type="journal article" date="2019" name="bioRxiv">
        <title>The Genome of the Zebra Mussel, Dreissena polymorpha: A Resource for Invasive Species Research.</title>
        <authorList>
            <person name="McCartney M.A."/>
            <person name="Auch B."/>
            <person name="Kono T."/>
            <person name="Mallez S."/>
            <person name="Zhang Y."/>
            <person name="Obille A."/>
            <person name="Becker A."/>
            <person name="Abrahante J.E."/>
            <person name="Garbe J."/>
            <person name="Badalamenti J.P."/>
            <person name="Herman A."/>
            <person name="Mangelson H."/>
            <person name="Liachko I."/>
            <person name="Sullivan S."/>
            <person name="Sone E.D."/>
            <person name="Koren S."/>
            <person name="Silverstein K.A.T."/>
            <person name="Beckman K.B."/>
            <person name="Gohl D.M."/>
        </authorList>
    </citation>
    <scope>NUCLEOTIDE SEQUENCE</scope>
    <source>
        <strain evidence="7">Duluth1</strain>
        <tissue evidence="7">Whole animal</tissue>
    </source>
</reference>
<dbReference type="GO" id="GO:0003677">
    <property type="term" value="F:DNA binding"/>
    <property type="evidence" value="ECO:0007669"/>
    <property type="project" value="UniProtKB-UniRule"/>
</dbReference>
<dbReference type="OrthoDB" id="4187154at2759"/>
<dbReference type="AlphaFoldDB" id="A0A9D4N413"/>
<dbReference type="SMART" id="SM00389">
    <property type="entry name" value="HOX"/>
    <property type="match status" value="1"/>
</dbReference>
<dbReference type="PANTHER" id="PTHR11850">
    <property type="entry name" value="HOMEOBOX PROTEIN TRANSCRIPTION FACTORS"/>
    <property type="match status" value="1"/>
</dbReference>
<accession>A0A9D4N413</accession>
<dbReference type="CDD" id="cd00086">
    <property type="entry name" value="homeodomain"/>
    <property type="match status" value="1"/>
</dbReference>
<keyword evidence="2 4" id="KW-0371">Homeobox</keyword>
<evidence type="ECO:0000256" key="3">
    <source>
        <dbReference type="ARBA" id="ARBA00023242"/>
    </source>
</evidence>